<keyword evidence="3" id="KW-1185">Reference proteome</keyword>
<dbReference type="Proteomes" id="UP001058533">
    <property type="component" value="Chromosome"/>
</dbReference>
<reference evidence="2" key="1">
    <citation type="submission" date="2022-07" db="EMBL/GenBank/DDBJ databases">
        <title>Sphingomonas sp. nov., a novel bacterium isolated from the north slope of the Mount Everest.</title>
        <authorList>
            <person name="Cui X."/>
            <person name="Liu Y."/>
        </authorList>
    </citation>
    <scope>NUCLEOTIDE SEQUENCE</scope>
    <source>
        <strain evidence="2">S5-59</strain>
    </source>
</reference>
<feature type="transmembrane region" description="Helical" evidence="1">
    <location>
        <begin position="165"/>
        <end position="185"/>
    </location>
</feature>
<keyword evidence="1" id="KW-0812">Transmembrane</keyword>
<name>A0ABY5LE03_9SPHN</name>
<dbReference type="SUPFAM" id="SSF55961">
    <property type="entry name" value="Bet v1-like"/>
    <property type="match status" value="1"/>
</dbReference>
<feature type="transmembrane region" description="Helical" evidence="1">
    <location>
        <begin position="16"/>
        <end position="43"/>
    </location>
</feature>
<feature type="transmembrane region" description="Helical" evidence="1">
    <location>
        <begin position="64"/>
        <end position="86"/>
    </location>
</feature>
<proteinExistence type="predicted"/>
<keyword evidence="1" id="KW-1133">Transmembrane helix</keyword>
<gene>
    <name evidence="2" type="ORF">NMP03_07800</name>
</gene>
<dbReference type="Gene3D" id="3.30.530.20">
    <property type="match status" value="1"/>
</dbReference>
<feature type="transmembrane region" description="Helical" evidence="1">
    <location>
        <begin position="139"/>
        <end position="159"/>
    </location>
</feature>
<dbReference type="InterPro" id="IPR023393">
    <property type="entry name" value="START-like_dom_sf"/>
</dbReference>
<protein>
    <recommendedName>
        <fullName evidence="4">Polyketide cyclase / dehydrase and lipid transport</fullName>
    </recommendedName>
</protein>
<accession>A0ABY5LE03</accession>
<evidence type="ECO:0000313" key="2">
    <source>
        <dbReference type="EMBL" id="UUL84075.1"/>
    </source>
</evidence>
<evidence type="ECO:0000256" key="1">
    <source>
        <dbReference type="SAM" id="Phobius"/>
    </source>
</evidence>
<evidence type="ECO:0000313" key="3">
    <source>
        <dbReference type="Proteomes" id="UP001058533"/>
    </source>
</evidence>
<keyword evidence="1" id="KW-0472">Membrane</keyword>
<feature type="transmembrane region" description="Helical" evidence="1">
    <location>
        <begin position="197"/>
        <end position="216"/>
    </location>
</feature>
<dbReference type="RefSeq" id="WP_256507910.1">
    <property type="nucleotide sequence ID" value="NZ_CP101740.1"/>
</dbReference>
<feature type="transmembrane region" description="Helical" evidence="1">
    <location>
        <begin position="222"/>
        <end position="244"/>
    </location>
</feature>
<feature type="transmembrane region" description="Helical" evidence="1">
    <location>
        <begin position="98"/>
        <end position="118"/>
    </location>
</feature>
<dbReference type="EMBL" id="CP101740">
    <property type="protein sequence ID" value="UUL84075.1"/>
    <property type="molecule type" value="Genomic_DNA"/>
</dbReference>
<evidence type="ECO:0008006" key="4">
    <source>
        <dbReference type="Google" id="ProtNLM"/>
    </source>
</evidence>
<sequence length="451" mass="46864">MPRLPSFAGTTRPADYAILAPVLLLVPHLAVFLMLVGSGGSLVPDAGFWLLPLRRFAMRPDLPASQAALAFAISLTSAGVLALVSFRRANWSGGGHALAAVAVVPALQFAVVLVLALLPRFARRTEAAPERVPGADVAHVIQGVLAGVGLIVAAVLISALTLGSYGWSLFVATPFLVGVTTGYLANRRLLLTGRSTARLVLISAALGTVALVALALEGLVCILLAAPLGAIVAVVGGAAGRAVARAALGNSRPLASVALLPALFMLEAAMPPEVPIASRQSVDVAAPRAAVWAALIGNGTIAGGPGLTGAAGLAYPVRGRLLGQGVGAVRLGAFSTGIARERVTEWVPGRQLAFAVLTQPPAMEEMSPYRRVHSPHVQGYFDTGTTRFTLLPLRGGGTRLVIDARHVLRIDPGLYWEPLARLAIRINLSRVLNDLKRKAEQVAKADRVLDV</sequence>
<organism evidence="2 3">
    <name type="scientific">Sphingomonas qomolangmaensis</name>
    <dbReference type="NCBI Taxonomy" id="2918765"/>
    <lineage>
        <taxon>Bacteria</taxon>
        <taxon>Pseudomonadati</taxon>
        <taxon>Pseudomonadota</taxon>
        <taxon>Alphaproteobacteria</taxon>
        <taxon>Sphingomonadales</taxon>
        <taxon>Sphingomonadaceae</taxon>
        <taxon>Sphingomonas</taxon>
    </lineage>
</organism>